<keyword evidence="2" id="KW-1185">Reference proteome</keyword>
<reference evidence="1 2" key="1">
    <citation type="submission" date="2018-06" db="EMBL/GenBank/DDBJ databases">
        <title>Complete Genomes of Monosporascus.</title>
        <authorList>
            <person name="Robinson A.J."/>
            <person name="Natvig D.O."/>
        </authorList>
    </citation>
    <scope>NUCLEOTIDE SEQUENCE [LARGE SCALE GENOMIC DNA]</scope>
    <source>
        <strain evidence="1 2">CBS 609.92</strain>
    </source>
</reference>
<name>A0ABY0GZY5_9PEZI</name>
<dbReference type="EMBL" id="QJNS01000388">
    <property type="protein sequence ID" value="RYO78362.1"/>
    <property type="molecule type" value="Genomic_DNA"/>
</dbReference>
<gene>
    <name evidence="1" type="ORF">DL762_008727</name>
</gene>
<dbReference type="Proteomes" id="UP000294003">
    <property type="component" value="Unassembled WGS sequence"/>
</dbReference>
<comment type="caution">
    <text evidence="1">The sequence shown here is derived from an EMBL/GenBank/DDBJ whole genome shotgun (WGS) entry which is preliminary data.</text>
</comment>
<evidence type="ECO:0000313" key="1">
    <source>
        <dbReference type="EMBL" id="RYO78362.1"/>
    </source>
</evidence>
<sequence length="112" mass="12133">MHCSPLRGYGLARHKHRRTSIQSATFCTGKLGFFCKTTAKCSLGAERRPMTTIMVAPRMSCNPPPPWLSSTPGALIRGGPSVVRRYVSCGCFSGGRRHRGVVAPSATPRFPT</sequence>
<evidence type="ECO:0000313" key="2">
    <source>
        <dbReference type="Proteomes" id="UP000294003"/>
    </source>
</evidence>
<organism evidence="1 2">
    <name type="scientific">Monosporascus cannonballus</name>
    <dbReference type="NCBI Taxonomy" id="155416"/>
    <lineage>
        <taxon>Eukaryota</taxon>
        <taxon>Fungi</taxon>
        <taxon>Dikarya</taxon>
        <taxon>Ascomycota</taxon>
        <taxon>Pezizomycotina</taxon>
        <taxon>Sordariomycetes</taxon>
        <taxon>Xylariomycetidae</taxon>
        <taxon>Xylariales</taxon>
        <taxon>Xylariales incertae sedis</taxon>
        <taxon>Monosporascus</taxon>
    </lineage>
</organism>
<accession>A0ABY0GZY5</accession>
<proteinExistence type="predicted"/>
<protein>
    <submittedName>
        <fullName evidence="1">Uncharacterized protein</fullName>
    </submittedName>
</protein>